<comment type="similarity">
    <text evidence="1">Belongs to the protein-tyrosine phosphatase family.</text>
</comment>
<evidence type="ECO:0000256" key="1">
    <source>
        <dbReference type="ARBA" id="ARBA00009580"/>
    </source>
</evidence>
<dbReference type="Gene3D" id="3.90.190.10">
    <property type="entry name" value="Protein tyrosine phosphatase superfamily"/>
    <property type="match status" value="1"/>
</dbReference>
<dbReference type="Pfam" id="PF13350">
    <property type="entry name" value="Y_phosphatase3"/>
    <property type="match status" value="1"/>
</dbReference>
<gene>
    <name evidence="3" type="ORF">HPO_14047</name>
</gene>
<dbReference type="SUPFAM" id="SSF52799">
    <property type="entry name" value="(Phosphotyrosine protein) phosphatases II"/>
    <property type="match status" value="1"/>
</dbReference>
<dbReference type="PROSITE" id="PS50056">
    <property type="entry name" value="TYR_PHOSPHATASE_2"/>
    <property type="match status" value="1"/>
</dbReference>
<name>A0A062VGE4_9PROT</name>
<dbReference type="PANTHER" id="PTHR31126">
    <property type="entry name" value="TYROSINE-PROTEIN PHOSPHATASE"/>
    <property type="match status" value="1"/>
</dbReference>
<evidence type="ECO:0000313" key="4">
    <source>
        <dbReference type="Proteomes" id="UP000027100"/>
    </source>
</evidence>
<sequence>MKLKGAQNFRDLGGYPTVCGKAVRRYQVFRAAGLNKLTLSDYRRIDRLELKSVFDLRTPEERHALPTLWGGNPVRQVGFQSGDKGNLVAMAATLTDPGLRPEAVTGFMLSLYRRLPYDHAEAYATVLRCLAKGEFPLLFHCAAGKDRTGVLAAIILSLLGVPEHLVFEDYALSARIVDYRMELGLDDKTPSKLHGQSILRELAEEVVEPLLMSHPDYIMATFSELRGQHGSIESFVKTVYGLQESEVGALREKLLD</sequence>
<dbReference type="eggNOG" id="COG2365">
    <property type="taxonomic scope" value="Bacteria"/>
</dbReference>
<organism evidence="3 4">
    <name type="scientific">Hyphomonas polymorpha PS728</name>
    <dbReference type="NCBI Taxonomy" id="1280954"/>
    <lineage>
        <taxon>Bacteria</taxon>
        <taxon>Pseudomonadati</taxon>
        <taxon>Pseudomonadota</taxon>
        <taxon>Alphaproteobacteria</taxon>
        <taxon>Hyphomonadales</taxon>
        <taxon>Hyphomonadaceae</taxon>
        <taxon>Hyphomonas</taxon>
    </lineage>
</organism>
<keyword evidence="4" id="KW-1185">Reference proteome</keyword>
<dbReference type="InterPro" id="IPR016130">
    <property type="entry name" value="Tyr_Pase_AS"/>
</dbReference>
<dbReference type="GO" id="GO:0004721">
    <property type="term" value="F:phosphoprotein phosphatase activity"/>
    <property type="evidence" value="ECO:0007669"/>
    <property type="project" value="InterPro"/>
</dbReference>
<accession>A0A062VGE4</accession>
<dbReference type="PANTHER" id="PTHR31126:SF1">
    <property type="entry name" value="TYROSINE SPECIFIC PROTEIN PHOSPHATASES DOMAIN-CONTAINING PROTEIN"/>
    <property type="match status" value="1"/>
</dbReference>
<dbReference type="STRING" id="1280954.HPO_14047"/>
<protein>
    <submittedName>
        <fullName evidence="3">Protein tyrosine/serine phosphatase</fullName>
    </submittedName>
</protein>
<dbReference type="InterPro" id="IPR000387">
    <property type="entry name" value="Tyr_Pase_dom"/>
</dbReference>
<dbReference type="AlphaFoldDB" id="A0A062VGE4"/>
<reference evidence="3 4" key="1">
    <citation type="journal article" date="2014" name="Antonie Van Leeuwenhoek">
        <title>Hyphomonas beringensis sp. nov. and Hyphomonas chukchiensis sp. nov., isolated from surface seawater of the Bering Sea and Chukchi Sea.</title>
        <authorList>
            <person name="Li C."/>
            <person name="Lai Q."/>
            <person name="Li G."/>
            <person name="Dong C."/>
            <person name="Wang J."/>
            <person name="Liao Y."/>
            <person name="Shao Z."/>
        </authorList>
    </citation>
    <scope>NUCLEOTIDE SEQUENCE [LARGE SCALE GENOMIC DNA]</scope>
    <source>
        <strain evidence="3 4">PS728</strain>
    </source>
</reference>
<evidence type="ECO:0000259" key="2">
    <source>
        <dbReference type="PROSITE" id="PS50056"/>
    </source>
</evidence>
<proteinExistence type="inferred from homology"/>
<comment type="caution">
    <text evidence="3">The sequence shown here is derived from an EMBL/GenBank/DDBJ whole genome shotgun (WGS) entry which is preliminary data.</text>
</comment>
<dbReference type="InterPro" id="IPR026893">
    <property type="entry name" value="Tyr/Ser_Pase_IphP-type"/>
</dbReference>
<feature type="domain" description="Tyrosine specific protein phosphatases" evidence="2">
    <location>
        <begin position="121"/>
        <end position="156"/>
    </location>
</feature>
<dbReference type="PROSITE" id="PS00383">
    <property type="entry name" value="TYR_PHOSPHATASE_1"/>
    <property type="match status" value="1"/>
</dbReference>
<evidence type="ECO:0000313" key="3">
    <source>
        <dbReference type="EMBL" id="KCZ97621.1"/>
    </source>
</evidence>
<dbReference type="Proteomes" id="UP000027100">
    <property type="component" value="Unassembled WGS sequence"/>
</dbReference>
<dbReference type="InterPro" id="IPR029021">
    <property type="entry name" value="Prot-tyrosine_phosphatase-like"/>
</dbReference>
<dbReference type="EMBL" id="ARYM01000017">
    <property type="protein sequence ID" value="KCZ97621.1"/>
    <property type="molecule type" value="Genomic_DNA"/>
</dbReference>